<comment type="caution">
    <text evidence="1">The sequence shown here is derived from an EMBL/GenBank/DDBJ whole genome shotgun (WGS) entry which is preliminary data.</text>
</comment>
<sequence>MDATLRGKQGSTHLHNTKTKSSSGAQRRPSLPFLTSSHRHRDRHIGHRHGNMLLLYMLSICFLLNYMTTAHLTNRKSIKFFWDRRLSARSHPKFMSILYSARAENDTTPHQGASSATARRHLQQLPSLP</sequence>
<gene>
    <name evidence="1" type="ORF">D5086_030074</name>
</gene>
<dbReference type="Proteomes" id="UP000309997">
    <property type="component" value="Unassembled WGS sequence"/>
</dbReference>
<evidence type="ECO:0000313" key="2">
    <source>
        <dbReference type="Proteomes" id="UP000309997"/>
    </source>
</evidence>
<evidence type="ECO:0000313" key="1">
    <source>
        <dbReference type="EMBL" id="KAL3567423.1"/>
    </source>
</evidence>
<name>A0ACC4AND6_POPAL</name>
<reference evidence="1 2" key="1">
    <citation type="journal article" date="2024" name="Plant Biotechnol. J.">
        <title>Genome and CRISPR/Cas9 system of a widespread forest tree (Populus alba) in the world.</title>
        <authorList>
            <person name="Liu Y.J."/>
            <person name="Jiang P.F."/>
            <person name="Han X.M."/>
            <person name="Li X.Y."/>
            <person name="Wang H.M."/>
            <person name="Wang Y.J."/>
            <person name="Wang X.X."/>
            <person name="Zeng Q.Y."/>
        </authorList>
    </citation>
    <scope>NUCLEOTIDE SEQUENCE [LARGE SCALE GENOMIC DNA]</scope>
    <source>
        <strain evidence="2">cv. PAL-ZL1</strain>
    </source>
</reference>
<organism evidence="1 2">
    <name type="scientific">Populus alba</name>
    <name type="common">White poplar</name>
    <dbReference type="NCBI Taxonomy" id="43335"/>
    <lineage>
        <taxon>Eukaryota</taxon>
        <taxon>Viridiplantae</taxon>
        <taxon>Streptophyta</taxon>
        <taxon>Embryophyta</taxon>
        <taxon>Tracheophyta</taxon>
        <taxon>Spermatophyta</taxon>
        <taxon>Magnoliopsida</taxon>
        <taxon>eudicotyledons</taxon>
        <taxon>Gunneridae</taxon>
        <taxon>Pentapetalae</taxon>
        <taxon>rosids</taxon>
        <taxon>fabids</taxon>
        <taxon>Malpighiales</taxon>
        <taxon>Salicaceae</taxon>
        <taxon>Saliceae</taxon>
        <taxon>Populus</taxon>
    </lineage>
</organism>
<accession>A0ACC4AND6</accession>
<keyword evidence="2" id="KW-1185">Reference proteome</keyword>
<dbReference type="EMBL" id="RCHU02000017">
    <property type="protein sequence ID" value="KAL3567423.1"/>
    <property type="molecule type" value="Genomic_DNA"/>
</dbReference>
<proteinExistence type="predicted"/>
<protein>
    <submittedName>
        <fullName evidence="1">Uncharacterized protein</fullName>
    </submittedName>
</protein>